<keyword evidence="3" id="KW-1185">Reference proteome</keyword>
<reference evidence="3" key="1">
    <citation type="journal article" date="2019" name="Int. J. Syst. Evol. Microbiol.">
        <title>The Global Catalogue of Microorganisms (GCM) 10K type strain sequencing project: providing services to taxonomists for standard genome sequencing and annotation.</title>
        <authorList>
            <consortium name="The Broad Institute Genomics Platform"/>
            <consortium name="The Broad Institute Genome Sequencing Center for Infectious Disease"/>
            <person name="Wu L."/>
            <person name="Ma J."/>
        </authorList>
    </citation>
    <scope>NUCLEOTIDE SEQUENCE [LARGE SCALE GENOMIC DNA]</scope>
    <source>
        <strain evidence="3">JCM 18306</strain>
    </source>
</reference>
<protein>
    <submittedName>
        <fullName evidence="2">Uncharacterized protein</fullName>
    </submittedName>
</protein>
<accession>A0ABP9T0K6</accession>
<evidence type="ECO:0000313" key="2">
    <source>
        <dbReference type="EMBL" id="GAA5205920.1"/>
    </source>
</evidence>
<feature type="region of interest" description="Disordered" evidence="1">
    <location>
        <begin position="1"/>
        <end position="25"/>
    </location>
</feature>
<organism evidence="2 3">
    <name type="scientific">Streptomyces thinghirensis</name>
    <dbReference type="NCBI Taxonomy" id="551547"/>
    <lineage>
        <taxon>Bacteria</taxon>
        <taxon>Bacillati</taxon>
        <taxon>Actinomycetota</taxon>
        <taxon>Actinomycetes</taxon>
        <taxon>Kitasatosporales</taxon>
        <taxon>Streptomycetaceae</taxon>
        <taxon>Streptomyces</taxon>
    </lineage>
</organism>
<evidence type="ECO:0000256" key="1">
    <source>
        <dbReference type="SAM" id="MobiDB-lite"/>
    </source>
</evidence>
<proteinExistence type="predicted"/>
<feature type="region of interest" description="Disordered" evidence="1">
    <location>
        <begin position="67"/>
        <end position="87"/>
    </location>
</feature>
<evidence type="ECO:0000313" key="3">
    <source>
        <dbReference type="Proteomes" id="UP001499878"/>
    </source>
</evidence>
<gene>
    <name evidence="2" type="ORF">GCM10023323_15220</name>
</gene>
<dbReference type="EMBL" id="BAABJR010000003">
    <property type="protein sequence ID" value="GAA5205920.1"/>
    <property type="molecule type" value="Genomic_DNA"/>
</dbReference>
<comment type="caution">
    <text evidence="2">The sequence shown here is derived from an EMBL/GenBank/DDBJ whole genome shotgun (WGS) entry which is preliminary data.</text>
</comment>
<sequence length="87" mass="9159">MAADHAQATQGSSPPPPTRAPGEVPLSRLEYFPLWASVPPGASDAEVTVPTIRDEVTEPTEYIGFRTVDDEGEPQGPLLTGTVLDAS</sequence>
<dbReference type="Proteomes" id="UP001499878">
    <property type="component" value="Unassembled WGS sequence"/>
</dbReference>
<name>A0ABP9T0K6_9ACTN</name>